<dbReference type="EMBL" id="VLLG01000003">
    <property type="protein sequence ID" value="TWI89078.1"/>
    <property type="molecule type" value="Genomic_DNA"/>
</dbReference>
<dbReference type="AlphaFoldDB" id="A0A562T736"/>
<proteinExistence type="predicted"/>
<dbReference type="InterPro" id="IPR003848">
    <property type="entry name" value="DUF218"/>
</dbReference>
<dbReference type="OrthoDB" id="1092058at2"/>
<organism evidence="3 4">
    <name type="scientific">Chitinophaga japonensis</name>
    <name type="common">Flexibacter japonensis</name>
    <dbReference type="NCBI Taxonomy" id="104662"/>
    <lineage>
        <taxon>Bacteria</taxon>
        <taxon>Pseudomonadati</taxon>
        <taxon>Bacteroidota</taxon>
        <taxon>Chitinophagia</taxon>
        <taxon>Chitinophagales</taxon>
        <taxon>Chitinophagaceae</taxon>
        <taxon>Chitinophaga</taxon>
    </lineage>
</organism>
<evidence type="ECO:0000313" key="3">
    <source>
        <dbReference type="EMBL" id="TWI89078.1"/>
    </source>
</evidence>
<keyword evidence="4" id="KW-1185">Reference proteome</keyword>
<dbReference type="PANTHER" id="PTHR30336:SF4">
    <property type="entry name" value="ENVELOPE BIOGENESIS FACTOR ELYC"/>
    <property type="match status" value="1"/>
</dbReference>
<reference evidence="3 4" key="1">
    <citation type="journal article" date="2013" name="Stand. Genomic Sci.">
        <title>Genomic Encyclopedia of Type Strains, Phase I: The one thousand microbial genomes (KMG-I) project.</title>
        <authorList>
            <person name="Kyrpides N.C."/>
            <person name="Woyke T."/>
            <person name="Eisen J.A."/>
            <person name="Garrity G."/>
            <person name="Lilburn T.G."/>
            <person name="Beck B.J."/>
            <person name="Whitman W.B."/>
            <person name="Hugenholtz P."/>
            <person name="Klenk H.P."/>
        </authorList>
    </citation>
    <scope>NUCLEOTIDE SEQUENCE [LARGE SCALE GENOMIC DNA]</scope>
    <source>
        <strain evidence="3 4">DSM 13484</strain>
    </source>
</reference>
<feature type="domain" description="DUF218" evidence="2">
    <location>
        <begin position="254"/>
        <end position="381"/>
    </location>
</feature>
<dbReference type="InterPro" id="IPR014729">
    <property type="entry name" value="Rossmann-like_a/b/a_fold"/>
</dbReference>
<accession>A0A562T736</accession>
<feature type="signal peptide" evidence="1">
    <location>
        <begin position="1"/>
        <end position="20"/>
    </location>
</feature>
<evidence type="ECO:0000313" key="4">
    <source>
        <dbReference type="Proteomes" id="UP000316778"/>
    </source>
</evidence>
<dbReference type="GO" id="GO:0043164">
    <property type="term" value="P:Gram-negative-bacterium-type cell wall biogenesis"/>
    <property type="evidence" value="ECO:0007669"/>
    <property type="project" value="TreeGrafter"/>
</dbReference>
<sequence>MIHRLYLCCLLGLLPVLLRAQNQPSFDPAYQFVQSGNYVQDKNFYLLTLFEQEPALQQALAQNSTLKKYYRQFRQQVLAIPSHCASAACYASALLLDEKMVDAVAGTLEKLYSSQPAFRAALQPHLKPSGAFMRHASLPEAEMLAQRWKEEAEGLNYILNAYTQNTGFRYPRIDSAAYYVKSPAYAARVKALLTGQEAAEADGLFFAPTLHFAMDLLALNKKDHAGRHEPLAATNAAAYKQAPRIPWERFPYSAILVLGAGPADDQPISPACKARCRTGAVIFRENKAPFIIVSGGYVHPFGTPYSEAIEMKKFLADSCGIPAGAIIVEPHARHTTTNVRNANRILYRNGFPMDKKVLCTSSPSHLVYLTSIFYEQVCRRDLGYIPLKEPRKLNDNQVEYLPVPESLHEDPRDPLDP</sequence>
<evidence type="ECO:0000256" key="1">
    <source>
        <dbReference type="SAM" id="SignalP"/>
    </source>
</evidence>
<protein>
    <submittedName>
        <fullName evidence="3">DUF218 domain-containing protein</fullName>
    </submittedName>
</protein>
<comment type="caution">
    <text evidence="3">The sequence shown here is derived from an EMBL/GenBank/DDBJ whole genome shotgun (WGS) entry which is preliminary data.</text>
</comment>
<dbReference type="InterPro" id="IPR051599">
    <property type="entry name" value="Cell_Envelope_Assoc"/>
</dbReference>
<dbReference type="GO" id="GO:0005886">
    <property type="term" value="C:plasma membrane"/>
    <property type="evidence" value="ECO:0007669"/>
    <property type="project" value="TreeGrafter"/>
</dbReference>
<dbReference type="PANTHER" id="PTHR30336">
    <property type="entry name" value="INNER MEMBRANE PROTEIN, PROBABLE PERMEASE"/>
    <property type="match status" value="1"/>
</dbReference>
<feature type="chain" id="PRO_5022134230" evidence="1">
    <location>
        <begin position="21"/>
        <end position="417"/>
    </location>
</feature>
<evidence type="ECO:0000259" key="2">
    <source>
        <dbReference type="Pfam" id="PF02698"/>
    </source>
</evidence>
<dbReference type="Pfam" id="PF02698">
    <property type="entry name" value="DUF218"/>
    <property type="match status" value="1"/>
</dbReference>
<dbReference type="GO" id="GO:0000270">
    <property type="term" value="P:peptidoglycan metabolic process"/>
    <property type="evidence" value="ECO:0007669"/>
    <property type="project" value="TreeGrafter"/>
</dbReference>
<dbReference type="Proteomes" id="UP000316778">
    <property type="component" value="Unassembled WGS sequence"/>
</dbReference>
<name>A0A562T736_CHIJA</name>
<keyword evidence="1" id="KW-0732">Signal</keyword>
<dbReference type="CDD" id="cd06259">
    <property type="entry name" value="YdcF-like"/>
    <property type="match status" value="1"/>
</dbReference>
<dbReference type="RefSeq" id="WP_145715143.1">
    <property type="nucleotide sequence ID" value="NZ_BAAAFY010000001.1"/>
</dbReference>
<gene>
    <name evidence="3" type="ORF">LX66_3171</name>
</gene>
<dbReference type="Gene3D" id="3.40.50.620">
    <property type="entry name" value="HUPs"/>
    <property type="match status" value="1"/>
</dbReference>